<feature type="domain" description="DUF2169" evidence="1">
    <location>
        <begin position="44"/>
        <end position="401"/>
    </location>
</feature>
<evidence type="ECO:0000313" key="3">
    <source>
        <dbReference type="Proteomes" id="UP000198781"/>
    </source>
</evidence>
<gene>
    <name evidence="2" type="ORF">SAMN05192589_10290</name>
</gene>
<dbReference type="EMBL" id="FMZC01000002">
    <property type="protein sequence ID" value="SDC39250.1"/>
    <property type="molecule type" value="Genomic_DNA"/>
</dbReference>
<protein>
    <recommendedName>
        <fullName evidence="1">DUF2169 domain-containing protein</fullName>
    </recommendedName>
</protein>
<name>A0A1G6L7K6_9BURK</name>
<dbReference type="Proteomes" id="UP000198781">
    <property type="component" value="Unassembled WGS sequence"/>
</dbReference>
<dbReference type="AlphaFoldDB" id="A0A1G6L7K6"/>
<dbReference type="OrthoDB" id="237820at2"/>
<dbReference type="STRING" id="187868.SAMN05192589_10290"/>
<reference evidence="2 3" key="1">
    <citation type="submission" date="2016-10" db="EMBL/GenBank/DDBJ databases">
        <authorList>
            <person name="de Groot N.N."/>
        </authorList>
    </citation>
    <scope>NUCLEOTIDE SEQUENCE [LARGE SCALE GENOMIC DNA]</scope>
    <source>
        <strain evidence="2 3">DSM 16619</strain>
    </source>
</reference>
<dbReference type="Pfam" id="PF09937">
    <property type="entry name" value="DUF2169"/>
    <property type="match status" value="1"/>
</dbReference>
<accession>A0A1G6L7K6</accession>
<sequence>MALPSHTLPSPIDAAGVPEVINHTPWPSQYFQHVDPHGDIFHVVVTRISYSLLQLQEKNGRMEPVLLPPEQQLPLCQADQFLGEVNETSLLQESDYAPYKPRCDVLLVNATAHSPEGTPLARWPVGFRFGSAIEKTFHVTGPRRFARSVAALGMLQLTDPEPTTRVRLRYETAFGGPNVIRQENALQACADGELDGGMPDASRQFARKAHSQLPALYPANPIGCGRLPDAVVQANEALDRLRREGASLASPPITDASMSDAERPAPQIEAFNRPYTGQDDYPVVGVGPVGRWWSPRVALAGTHDERWKQTQWPKSPLDHDYRYWNCAPEDQQIDYPQGGEEVVLVHFTAAARHKGPYRFTLPRQDLQLLVRLKVGVLMFAPMHIDTVILDLEAGTLSIVRRAVVSAKTDVRQLELGTWPAGTGMQLDEAMQQAAQVTQKTRGAGHGQ</sequence>
<keyword evidence="3" id="KW-1185">Reference proteome</keyword>
<proteinExistence type="predicted"/>
<evidence type="ECO:0000313" key="2">
    <source>
        <dbReference type="EMBL" id="SDC39250.1"/>
    </source>
</evidence>
<organism evidence="2 3">
    <name type="scientific">Paracidovorax valerianellae</name>
    <dbReference type="NCBI Taxonomy" id="187868"/>
    <lineage>
        <taxon>Bacteria</taxon>
        <taxon>Pseudomonadati</taxon>
        <taxon>Pseudomonadota</taxon>
        <taxon>Betaproteobacteria</taxon>
        <taxon>Burkholderiales</taxon>
        <taxon>Comamonadaceae</taxon>
        <taxon>Paracidovorax</taxon>
    </lineage>
</organism>
<dbReference type="RefSeq" id="WP_092740280.1">
    <property type="nucleotide sequence ID" value="NZ_FMZC01000002.1"/>
</dbReference>
<dbReference type="InterPro" id="IPR018683">
    <property type="entry name" value="DUF2169"/>
</dbReference>
<evidence type="ECO:0000259" key="1">
    <source>
        <dbReference type="Pfam" id="PF09937"/>
    </source>
</evidence>